<dbReference type="GO" id="GO:0005840">
    <property type="term" value="C:ribosome"/>
    <property type="evidence" value="ECO:0007669"/>
    <property type="project" value="InterPro"/>
</dbReference>
<keyword evidence="9" id="KW-1185">Reference proteome</keyword>
<dbReference type="InterPro" id="IPR019520">
    <property type="entry name" value="Ribosomal_mS23_met"/>
</dbReference>
<dbReference type="InterPro" id="IPR023611">
    <property type="entry name" value="mS23_dom_met"/>
</dbReference>
<comment type="similarity">
    <text evidence="2">Belongs to the mitochondrion-specific ribosomal protein mS23 family.</text>
</comment>
<feature type="domain" description="Small ribosomal subunit protein mS23 conserved" evidence="8">
    <location>
        <begin position="6"/>
        <end position="84"/>
    </location>
</feature>
<dbReference type="GO" id="GO:0005739">
    <property type="term" value="C:mitochondrion"/>
    <property type="evidence" value="ECO:0007669"/>
    <property type="project" value="InterPro"/>
</dbReference>
<evidence type="ECO:0000256" key="1">
    <source>
        <dbReference type="ARBA" id="ARBA00004173"/>
    </source>
</evidence>
<dbReference type="Pfam" id="PF10484">
    <property type="entry name" value="MRP-S23"/>
    <property type="match status" value="1"/>
</dbReference>
<organism evidence="9 10">
    <name type="scientific">Globodera pallida</name>
    <name type="common">Potato cyst nematode worm</name>
    <name type="synonym">Heterodera pallida</name>
    <dbReference type="NCBI Taxonomy" id="36090"/>
    <lineage>
        <taxon>Eukaryota</taxon>
        <taxon>Metazoa</taxon>
        <taxon>Ecdysozoa</taxon>
        <taxon>Nematoda</taxon>
        <taxon>Chromadorea</taxon>
        <taxon>Rhabditida</taxon>
        <taxon>Tylenchina</taxon>
        <taxon>Tylenchomorpha</taxon>
        <taxon>Tylenchoidea</taxon>
        <taxon>Heteroderidae</taxon>
        <taxon>Heteroderinae</taxon>
        <taxon>Globodera</taxon>
    </lineage>
</organism>
<evidence type="ECO:0000259" key="8">
    <source>
        <dbReference type="Pfam" id="PF10484"/>
    </source>
</evidence>
<name>A0A183CEM5_GLOPA</name>
<keyword evidence="3" id="KW-0689">Ribosomal protein</keyword>
<dbReference type="AlphaFoldDB" id="A0A183CEM5"/>
<dbReference type="GO" id="GO:0006412">
    <property type="term" value="P:translation"/>
    <property type="evidence" value="ECO:0007669"/>
    <property type="project" value="InterPro"/>
</dbReference>
<dbReference type="WBParaSite" id="GPLIN_001133000">
    <property type="protein sequence ID" value="GPLIN_001133000"/>
    <property type="gene ID" value="GPLIN_001133000"/>
</dbReference>
<dbReference type="PANTHER" id="PTHR15925">
    <property type="entry name" value="MITOCHONDRIAL RIBOSOMAL PROTEIN S23"/>
    <property type="match status" value="1"/>
</dbReference>
<evidence type="ECO:0000256" key="5">
    <source>
        <dbReference type="ARBA" id="ARBA00023274"/>
    </source>
</evidence>
<dbReference type="CDD" id="cd23701">
    <property type="entry name" value="At1g26750"/>
    <property type="match status" value="1"/>
</dbReference>
<reference evidence="10" key="2">
    <citation type="submission" date="2016-06" db="UniProtKB">
        <authorList>
            <consortium name="WormBaseParasite"/>
        </authorList>
    </citation>
    <scope>IDENTIFICATION</scope>
</reference>
<keyword evidence="5" id="KW-0687">Ribonucleoprotein</keyword>
<evidence type="ECO:0000256" key="6">
    <source>
        <dbReference type="ARBA" id="ARBA00035137"/>
    </source>
</evidence>
<evidence type="ECO:0000313" key="10">
    <source>
        <dbReference type="WBParaSite" id="GPLIN_001133000"/>
    </source>
</evidence>
<feature type="compositionally biased region" description="Polar residues" evidence="7">
    <location>
        <begin position="86"/>
        <end position="97"/>
    </location>
</feature>
<evidence type="ECO:0000256" key="4">
    <source>
        <dbReference type="ARBA" id="ARBA00023128"/>
    </source>
</evidence>
<feature type="region of interest" description="Disordered" evidence="7">
    <location>
        <begin position="77"/>
        <end position="128"/>
    </location>
</feature>
<protein>
    <recommendedName>
        <fullName evidence="6">Small ribosomal subunit protein mS23</fullName>
    </recommendedName>
</protein>
<evidence type="ECO:0000256" key="2">
    <source>
        <dbReference type="ARBA" id="ARBA00009864"/>
    </source>
</evidence>
<proteinExistence type="inferred from homology"/>
<dbReference type="InterPro" id="IPR059242">
    <property type="entry name" value="mS23_dom"/>
</dbReference>
<evidence type="ECO:0000256" key="3">
    <source>
        <dbReference type="ARBA" id="ARBA00022980"/>
    </source>
</evidence>
<dbReference type="PANTHER" id="PTHR15925:SF2">
    <property type="entry name" value="SMALL RIBOSOMAL SUBUNIT PROTEIN MS23"/>
    <property type="match status" value="1"/>
</dbReference>
<accession>A0A183CEM5</accession>
<sequence>MFSHLTRAERSGSIFSRIIGLISAGHLKWEDRPIWFDAYAAHPPQNEPNWDIKMPKREEALPKIFYHEDIDRAKRLLESRNEEPKQSASIDGPSNRSVAAPPAVWSSQARSSPLPQRFPGGTKKGNSA</sequence>
<evidence type="ECO:0000313" key="9">
    <source>
        <dbReference type="Proteomes" id="UP000050741"/>
    </source>
</evidence>
<feature type="compositionally biased region" description="Polar residues" evidence="7">
    <location>
        <begin position="105"/>
        <end position="114"/>
    </location>
</feature>
<dbReference type="Proteomes" id="UP000050741">
    <property type="component" value="Unassembled WGS sequence"/>
</dbReference>
<reference evidence="9" key="1">
    <citation type="submission" date="2014-05" db="EMBL/GenBank/DDBJ databases">
        <title>The genome and life-stage specific transcriptomes of Globodera pallida elucidate key aspects of plant parasitism by a cyst nematode.</title>
        <authorList>
            <person name="Cotton J.A."/>
            <person name="Lilley C.J."/>
            <person name="Jones L.M."/>
            <person name="Kikuchi T."/>
            <person name="Reid A.J."/>
            <person name="Thorpe P."/>
            <person name="Tsai I.J."/>
            <person name="Beasley H."/>
            <person name="Blok V."/>
            <person name="Cock P.J.A."/>
            <person name="Van den Akker S.E."/>
            <person name="Holroyd N."/>
            <person name="Hunt M."/>
            <person name="Mantelin S."/>
            <person name="Naghra H."/>
            <person name="Pain A."/>
            <person name="Palomares-Rius J.E."/>
            <person name="Zarowiecki M."/>
            <person name="Berriman M."/>
            <person name="Jones J.T."/>
            <person name="Urwin P.E."/>
        </authorList>
    </citation>
    <scope>NUCLEOTIDE SEQUENCE [LARGE SCALE GENOMIC DNA]</scope>
    <source>
        <strain evidence="9">Lindley</strain>
    </source>
</reference>
<dbReference type="GO" id="GO:0003735">
    <property type="term" value="F:structural constituent of ribosome"/>
    <property type="evidence" value="ECO:0007669"/>
    <property type="project" value="InterPro"/>
</dbReference>
<keyword evidence="4" id="KW-0496">Mitochondrion</keyword>
<comment type="subcellular location">
    <subcellularLocation>
        <location evidence="1">Mitochondrion</location>
    </subcellularLocation>
</comment>
<evidence type="ECO:0000256" key="7">
    <source>
        <dbReference type="SAM" id="MobiDB-lite"/>
    </source>
</evidence>